<evidence type="ECO:0000313" key="2">
    <source>
        <dbReference type="Proteomes" id="UP000054383"/>
    </source>
</evidence>
<sequence length="131" mass="14853">MTANEVDPRIDLWRRLLDNNTKSWVLFEHGTCLVLMQPESDLGKQAREIMSTDGPVRVGTATADFSTQALDAPFTGWIVVGHHPDMINYIAREDGRLNGQENSFLVGMLGRTDRDEDSQSLKIVHIEDNRW</sequence>
<reference evidence="1 2" key="1">
    <citation type="submission" date="2015-04" db="EMBL/GenBank/DDBJ databases">
        <authorList>
            <person name="Syromyatnikov M.Y."/>
            <person name="Popov V.N."/>
        </authorList>
    </citation>
    <scope>NUCLEOTIDE SEQUENCE [LARGE SCALE GENOMIC DNA]</scope>
    <source>
        <strain evidence="1">WF-38-12</strain>
    </source>
</reference>
<dbReference type="EMBL" id="CVMT01000009">
    <property type="protein sequence ID" value="CRG91070.1"/>
    <property type="molecule type" value="Genomic_DNA"/>
</dbReference>
<dbReference type="Proteomes" id="UP000054383">
    <property type="component" value="Unassembled WGS sequence"/>
</dbReference>
<proteinExistence type="predicted"/>
<organism evidence="1 2">
    <name type="scientific">Talaromyces islandicus</name>
    <name type="common">Penicillium islandicum</name>
    <dbReference type="NCBI Taxonomy" id="28573"/>
    <lineage>
        <taxon>Eukaryota</taxon>
        <taxon>Fungi</taxon>
        <taxon>Dikarya</taxon>
        <taxon>Ascomycota</taxon>
        <taxon>Pezizomycotina</taxon>
        <taxon>Eurotiomycetes</taxon>
        <taxon>Eurotiomycetidae</taxon>
        <taxon>Eurotiales</taxon>
        <taxon>Trichocomaceae</taxon>
        <taxon>Talaromyces</taxon>
        <taxon>Talaromyces sect. Islandici</taxon>
    </lineage>
</organism>
<accession>A0A0U1M7X7</accession>
<name>A0A0U1M7X7_TALIS</name>
<dbReference type="AlphaFoldDB" id="A0A0U1M7X7"/>
<gene>
    <name evidence="1" type="ORF">PISL3812_08118</name>
</gene>
<dbReference type="OMA" id="LFEHGTC"/>
<keyword evidence="2" id="KW-1185">Reference proteome</keyword>
<evidence type="ECO:0000313" key="1">
    <source>
        <dbReference type="EMBL" id="CRG91070.1"/>
    </source>
</evidence>
<protein>
    <submittedName>
        <fullName evidence="1">Uncharacterized protein</fullName>
    </submittedName>
</protein>
<dbReference type="OrthoDB" id="5979007at2759"/>